<dbReference type="GO" id="GO:0009228">
    <property type="term" value="P:thiamine biosynthetic process"/>
    <property type="evidence" value="ECO:0007669"/>
    <property type="project" value="InterPro"/>
</dbReference>
<dbReference type="SUPFAM" id="SSF53850">
    <property type="entry name" value="Periplasmic binding protein-like II"/>
    <property type="match status" value="1"/>
</dbReference>
<dbReference type="Pfam" id="PF09084">
    <property type="entry name" value="NMT1"/>
    <property type="match status" value="1"/>
</dbReference>
<dbReference type="RefSeq" id="WP_094013008.1">
    <property type="nucleotide sequence ID" value="NZ_NMQW01000002.1"/>
</dbReference>
<dbReference type="InterPro" id="IPR015168">
    <property type="entry name" value="SsuA/THI5"/>
</dbReference>
<dbReference type="AlphaFoldDB" id="A0A229UWG6"/>
<dbReference type="EMBL" id="NMQW01000002">
    <property type="protein sequence ID" value="OXM87758.1"/>
    <property type="molecule type" value="Genomic_DNA"/>
</dbReference>
<proteinExistence type="predicted"/>
<comment type="caution">
    <text evidence="3">The sequence shown here is derived from an EMBL/GenBank/DDBJ whole genome shotgun (WGS) entry which is preliminary data.</text>
</comment>
<keyword evidence="3" id="KW-0808">Transferase</keyword>
<dbReference type="PROSITE" id="PS51257">
    <property type="entry name" value="PROKAR_LIPOPROTEIN"/>
    <property type="match status" value="1"/>
</dbReference>
<evidence type="ECO:0000313" key="3">
    <source>
        <dbReference type="EMBL" id="OXM87758.1"/>
    </source>
</evidence>
<gene>
    <name evidence="3" type="ORF">CF651_01160</name>
</gene>
<keyword evidence="1" id="KW-0732">Signal</keyword>
<feature type="chain" id="PRO_5039539291" evidence="1">
    <location>
        <begin position="30"/>
        <end position="353"/>
    </location>
</feature>
<evidence type="ECO:0000256" key="1">
    <source>
        <dbReference type="SAM" id="SignalP"/>
    </source>
</evidence>
<reference evidence="3 4" key="1">
    <citation type="submission" date="2017-07" db="EMBL/GenBank/DDBJ databases">
        <title>Genome sequencing and assembly of Paenibacillus rigui.</title>
        <authorList>
            <person name="Mayilraj S."/>
        </authorList>
    </citation>
    <scope>NUCLEOTIDE SEQUENCE [LARGE SCALE GENOMIC DNA]</scope>
    <source>
        <strain evidence="3 4">JCM 16352</strain>
    </source>
</reference>
<dbReference type="Gene3D" id="3.40.190.10">
    <property type="entry name" value="Periplasmic binding protein-like II"/>
    <property type="match status" value="2"/>
</dbReference>
<dbReference type="Proteomes" id="UP000215509">
    <property type="component" value="Unassembled WGS sequence"/>
</dbReference>
<feature type="domain" description="SsuA/THI5-like" evidence="2">
    <location>
        <begin position="71"/>
        <end position="274"/>
    </location>
</feature>
<feature type="signal peptide" evidence="1">
    <location>
        <begin position="1"/>
        <end position="29"/>
    </location>
</feature>
<dbReference type="InterPro" id="IPR027939">
    <property type="entry name" value="NMT1/THI5"/>
</dbReference>
<accession>A0A229UWG6</accession>
<dbReference type="PANTHER" id="PTHR31528">
    <property type="entry name" value="4-AMINO-5-HYDROXYMETHYL-2-METHYLPYRIMIDINE PHOSPHATE SYNTHASE THI11-RELATED"/>
    <property type="match status" value="1"/>
</dbReference>
<dbReference type="GO" id="GO:0016740">
    <property type="term" value="F:transferase activity"/>
    <property type="evidence" value="ECO:0007669"/>
    <property type="project" value="UniProtKB-KW"/>
</dbReference>
<sequence length="353" mass="38737">MKHLLNKSAIRRSAHRMITVTALCSLVLAGCGTSASTEKPAAGGAAPAAEQAKTAEKKVVAVTQVTNWFAQPEHGGQYAALKKGFYKDAGLDMTIQPGGPGISATQIVASGKADFGMGQGDEILFARQNGIPLVAVMAIFQKNPQALLFHKGQAIKGFSDLNGRKVYVGSGVAYWEYIKKAYKLDKVEELKYTGQLANFISDPTSVTQSYVTSEPFALKQQGVETDYLLNADSGYSPYGNVLFTTEKMIKEHPEVVKAYVEATIKGWDYYKDNYQEINEFIKEKNPDTPLDKMEFSAKAMSPFVYGDDAATKGVGYMTKNRWESLMKQLVEIGLLKSEIDVTKVFNTDFIPKK</sequence>
<evidence type="ECO:0000313" key="4">
    <source>
        <dbReference type="Proteomes" id="UP000215509"/>
    </source>
</evidence>
<keyword evidence="4" id="KW-1185">Reference proteome</keyword>
<organism evidence="3 4">
    <name type="scientific">Paenibacillus rigui</name>
    <dbReference type="NCBI Taxonomy" id="554312"/>
    <lineage>
        <taxon>Bacteria</taxon>
        <taxon>Bacillati</taxon>
        <taxon>Bacillota</taxon>
        <taxon>Bacilli</taxon>
        <taxon>Bacillales</taxon>
        <taxon>Paenibacillaceae</taxon>
        <taxon>Paenibacillus</taxon>
    </lineage>
</organism>
<name>A0A229UWG6_9BACL</name>
<protein>
    <submittedName>
        <fullName evidence="3">Myristoyl transferase</fullName>
    </submittedName>
</protein>
<dbReference type="PANTHER" id="PTHR31528:SF3">
    <property type="entry name" value="THIAMINE BIOSYNTHESIS PROTEIN HI_0357-RELATED"/>
    <property type="match status" value="1"/>
</dbReference>
<evidence type="ECO:0000259" key="2">
    <source>
        <dbReference type="Pfam" id="PF09084"/>
    </source>
</evidence>
<dbReference type="OrthoDB" id="9815602at2"/>